<evidence type="ECO:0000313" key="1">
    <source>
        <dbReference type="EMBL" id="MBZ2210066.1"/>
    </source>
</evidence>
<dbReference type="Proteomes" id="UP000809349">
    <property type="component" value="Unassembled WGS sequence"/>
</dbReference>
<reference evidence="1 2" key="1">
    <citation type="submission" date="2021-01" db="EMBL/GenBank/DDBJ databases">
        <authorList>
            <person name="Ruan W."/>
            <person name="Khan S.A."/>
            <person name="Jeon C.O."/>
        </authorList>
    </citation>
    <scope>NUCLEOTIDE SEQUENCE [LARGE SCALE GENOMIC DNA]</scope>
    <source>
        <strain evidence="1 2">R798</strain>
    </source>
</reference>
<accession>A0ABS7SVR7</accession>
<dbReference type="EMBL" id="JAFBIL020000013">
    <property type="protein sequence ID" value="MBZ2210066.1"/>
    <property type="molecule type" value="Genomic_DNA"/>
</dbReference>
<sequence length="98" mass="10148">MTNPDEQAKLASKLMEPVSRIVGKHAVVLAPMLNNGTAMTQSALSNDAAVTTVASYCYALLPGLVRMAVKEPAFISFVLANRVKLLGKLAPGHAGAAG</sequence>
<organism evidence="1 2">
    <name type="scientific">Massilia soli</name>
    <dbReference type="NCBI Taxonomy" id="2792854"/>
    <lineage>
        <taxon>Bacteria</taxon>
        <taxon>Pseudomonadati</taxon>
        <taxon>Pseudomonadota</taxon>
        <taxon>Betaproteobacteria</taxon>
        <taxon>Burkholderiales</taxon>
        <taxon>Oxalobacteraceae</taxon>
        <taxon>Telluria group</taxon>
        <taxon>Massilia</taxon>
    </lineage>
</organism>
<reference evidence="1 2" key="2">
    <citation type="submission" date="2021-08" db="EMBL/GenBank/DDBJ databases">
        <title>Massilia sp. R798.</title>
        <authorList>
            <person name="Baek J.H."/>
            <person name="Jung H.S."/>
            <person name="Kim K.R."/>
            <person name="Jeon C.O."/>
        </authorList>
    </citation>
    <scope>NUCLEOTIDE SEQUENCE [LARGE SCALE GENOMIC DNA]</scope>
    <source>
        <strain evidence="1 2">R798</strain>
    </source>
</reference>
<keyword evidence="2" id="KW-1185">Reference proteome</keyword>
<comment type="caution">
    <text evidence="1">The sequence shown here is derived from an EMBL/GenBank/DDBJ whole genome shotgun (WGS) entry which is preliminary data.</text>
</comment>
<name>A0ABS7SVR7_9BURK</name>
<gene>
    <name evidence="1" type="ORF">I4X03_022615</name>
</gene>
<protein>
    <submittedName>
        <fullName evidence="1">Uncharacterized protein</fullName>
    </submittedName>
</protein>
<evidence type="ECO:0000313" key="2">
    <source>
        <dbReference type="Proteomes" id="UP000809349"/>
    </source>
</evidence>
<proteinExistence type="predicted"/>
<dbReference type="RefSeq" id="WP_223471288.1">
    <property type="nucleotide sequence ID" value="NZ_JAFBIL020000013.1"/>
</dbReference>